<dbReference type="OrthoDB" id="582337at2"/>
<sequence>MHRLTVRGDLPDLPFRARPYPDRVPVSPELPDHPDYRFTLANERTLLAWLRTGLALVAGGVAVATYAPDLGVRWGSAAVSLALVLLGLLTALAGYGRWRANEAAIEAGRALPSSLLVPAVVAAVTAVVVVVAVLVGVEVLRG</sequence>
<keyword evidence="9" id="KW-1185">Reference proteome</keyword>
<accession>A0A4Q7YBX2</accession>
<keyword evidence="5 6" id="KW-0472">Membrane</keyword>
<comment type="subcellular location">
    <subcellularLocation>
        <location evidence="1">Cell membrane</location>
        <topology evidence="1">Multi-pass membrane protein</topology>
    </subcellularLocation>
</comment>
<dbReference type="InterPro" id="IPR052053">
    <property type="entry name" value="IM_YidH-like"/>
</dbReference>
<keyword evidence="2" id="KW-1003">Cell membrane</keyword>
<evidence type="ECO:0000256" key="6">
    <source>
        <dbReference type="SAM" id="Phobius"/>
    </source>
</evidence>
<evidence type="ECO:0000256" key="3">
    <source>
        <dbReference type="ARBA" id="ARBA00022692"/>
    </source>
</evidence>
<gene>
    <name evidence="8" type="ORF">BKA19_4132</name>
</gene>
<dbReference type="AlphaFoldDB" id="A0A4Q7YBX2"/>
<protein>
    <submittedName>
        <fullName evidence="8">Putative membrane protein</fullName>
    </submittedName>
</protein>
<dbReference type="PANTHER" id="PTHR34187">
    <property type="entry name" value="FGR18P"/>
    <property type="match status" value="1"/>
</dbReference>
<evidence type="ECO:0000259" key="7">
    <source>
        <dbReference type="Pfam" id="PF02656"/>
    </source>
</evidence>
<name>A0A4Q7YBX2_9ACTN</name>
<evidence type="ECO:0000256" key="2">
    <source>
        <dbReference type="ARBA" id="ARBA00022475"/>
    </source>
</evidence>
<reference evidence="8 9" key="1">
    <citation type="submission" date="2019-02" db="EMBL/GenBank/DDBJ databases">
        <title>Sequencing the genomes of 1000 actinobacteria strains.</title>
        <authorList>
            <person name="Klenk H.-P."/>
        </authorList>
    </citation>
    <scope>NUCLEOTIDE SEQUENCE [LARGE SCALE GENOMIC DNA]</scope>
    <source>
        <strain evidence="8 9">DSM 44509</strain>
    </source>
</reference>
<dbReference type="InterPro" id="IPR003807">
    <property type="entry name" value="DUF202"/>
</dbReference>
<feature type="domain" description="DUF202" evidence="7">
    <location>
        <begin position="37"/>
        <end position="102"/>
    </location>
</feature>
<dbReference type="Pfam" id="PF02656">
    <property type="entry name" value="DUF202"/>
    <property type="match status" value="1"/>
</dbReference>
<dbReference type="Proteomes" id="UP000292507">
    <property type="component" value="Unassembled WGS sequence"/>
</dbReference>
<feature type="transmembrane region" description="Helical" evidence="6">
    <location>
        <begin position="46"/>
        <end position="68"/>
    </location>
</feature>
<keyword evidence="4 6" id="KW-1133">Transmembrane helix</keyword>
<feature type="transmembrane region" description="Helical" evidence="6">
    <location>
        <begin position="115"/>
        <end position="137"/>
    </location>
</feature>
<feature type="transmembrane region" description="Helical" evidence="6">
    <location>
        <begin position="74"/>
        <end position="95"/>
    </location>
</feature>
<keyword evidence="3 6" id="KW-0812">Transmembrane</keyword>
<organism evidence="8 9">
    <name type="scientific">Blastococcus saxobsidens</name>
    <dbReference type="NCBI Taxonomy" id="138336"/>
    <lineage>
        <taxon>Bacteria</taxon>
        <taxon>Bacillati</taxon>
        <taxon>Actinomycetota</taxon>
        <taxon>Actinomycetes</taxon>
        <taxon>Geodermatophilales</taxon>
        <taxon>Geodermatophilaceae</taxon>
        <taxon>Blastococcus</taxon>
    </lineage>
</organism>
<proteinExistence type="predicted"/>
<dbReference type="PANTHER" id="PTHR34187:SF2">
    <property type="entry name" value="DUF202 DOMAIN-CONTAINING PROTEIN"/>
    <property type="match status" value="1"/>
</dbReference>
<dbReference type="GO" id="GO:0005886">
    <property type="term" value="C:plasma membrane"/>
    <property type="evidence" value="ECO:0007669"/>
    <property type="project" value="UniProtKB-SubCell"/>
</dbReference>
<evidence type="ECO:0000313" key="8">
    <source>
        <dbReference type="EMBL" id="RZU34368.1"/>
    </source>
</evidence>
<evidence type="ECO:0000256" key="1">
    <source>
        <dbReference type="ARBA" id="ARBA00004651"/>
    </source>
</evidence>
<evidence type="ECO:0000256" key="4">
    <source>
        <dbReference type="ARBA" id="ARBA00022989"/>
    </source>
</evidence>
<evidence type="ECO:0000256" key="5">
    <source>
        <dbReference type="ARBA" id="ARBA00023136"/>
    </source>
</evidence>
<dbReference type="EMBL" id="SHKV01000001">
    <property type="protein sequence ID" value="RZU34368.1"/>
    <property type="molecule type" value="Genomic_DNA"/>
</dbReference>
<evidence type="ECO:0000313" key="9">
    <source>
        <dbReference type="Proteomes" id="UP000292507"/>
    </source>
</evidence>
<comment type="caution">
    <text evidence="8">The sequence shown here is derived from an EMBL/GenBank/DDBJ whole genome shotgun (WGS) entry which is preliminary data.</text>
</comment>